<proteinExistence type="predicted"/>
<dbReference type="Proteomes" id="UP001415857">
    <property type="component" value="Unassembled WGS sequence"/>
</dbReference>
<dbReference type="EMBL" id="JBBPBK010000010">
    <property type="protein sequence ID" value="KAK9277402.1"/>
    <property type="molecule type" value="Genomic_DNA"/>
</dbReference>
<comment type="caution">
    <text evidence="1">The sequence shown here is derived from an EMBL/GenBank/DDBJ whole genome shotgun (WGS) entry which is preliminary data.</text>
</comment>
<sequence length="158" mass="17891">MALTCNILGHILRSKTENYPKPNQKPQPTMLLLLVYLESFLMFEAEGYVKQYFLLNPARNLRRDFFFLQATVAGGGRLRSVTYLSCDRPGPSLTWAAPVMVYGVWGLGDLDDFSSPAGERKEKGFVSEIKKKKKAPCVGGGKREWWVLTLKEQNGPFR</sequence>
<keyword evidence="2" id="KW-1185">Reference proteome</keyword>
<reference evidence="1 2" key="1">
    <citation type="journal article" date="2024" name="Plant J.">
        <title>Genome sequences and population genomics reveal climatic adaptation and genomic divergence between two closely related sweetgum species.</title>
        <authorList>
            <person name="Xu W.Q."/>
            <person name="Ren C.Q."/>
            <person name="Zhang X.Y."/>
            <person name="Comes H.P."/>
            <person name="Liu X.H."/>
            <person name="Li Y.G."/>
            <person name="Kettle C.J."/>
            <person name="Jalonen R."/>
            <person name="Gaisberger H."/>
            <person name="Ma Y.Z."/>
            <person name="Qiu Y.X."/>
        </authorList>
    </citation>
    <scope>NUCLEOTIDE SEQUENCE [LARGE SCALE GENOMIC DNA]</scope>
    <source>
        <strain evidence="1">Hangzhou</strain>
    </source>
</reference>
<dbReference type="AlphaFoldDB" id="A0AAP0WRM7"/>
<evidence type="ECO:0000313" key="1">
    <source>
        <dbReference type="EMBL" id="KAK9277402.1"/>
    </source>
</evidence>
<accession>A0AAP0WRM7</accession>
<evidence type="ECO:0000313" key="2">
    <source>
        <dbReference type="Proteomes" id="UP001415857"/>
    </source>
</evidence>
<gene>
    <name evidence="1" type="ORF">L1049_006945</name>
</gene>
<organism evidence="1 2">
    <name type="scientific">Liquidambar formosana</name>
    <name type="common">Formosan gum</name>
    <dbReference type="NCBI Taxonomy" id="63359"/>
    <lineage>
        <taxon>Eukaryota</taxon>
        <taxon>Viridiplantae</taxon>
        <taxon>Streptophyta</taxon>
        <taxon>Embryophyta</taxon>
        <taxon>Tracheophyta</taxon>
        <taxon>Spermatophyta</taxon>
        <taxon>Magnoliopsida</taxon>
        <taxon>eudicotyledons</taxon>
        <taxon>Gunneridae</taxon>
        <taxon>Pentapetalae</taxon>
        <taxon>Saxifragales</taxon>
        <taxon>Altingiaceae</taxon>
        <taxon>Liquidambar</taxon>
    </lineage>
</organism>
<protein>
    <submittedName>
        <fullName evidence="1">Uncharacterized protein</fullName>
    </submittedName>
</protein>
<name>A0AAP0WRM7_LIQFO</name>